<dbReference type="Proteomes" id="UP000277580">
    <property type="component" value="Unassembled WGS sequence"/>
</dbReference>
<dbReference type="InParanoid" id="A0A3N4L940"/>
<protein>
    <submittedName>
        <fullName evidence="4">NAD(P)-binding protein</fullName>
    </submittedName>
</protein>
<dbReference type="SUPFAM" id="SSF51735">
    <property type="entry name" value="NAD(P)-binding Rossmann-fold domains"/>
    <property type="match status" value="1"/>
</dbReference>
<keyword evidence="5" id="KW-1185">Reference proteome</keyword>
<dbReference type="InterPro" id="IPR052178">
    <property type="entry name" value="Sec_Metab_Biosynth_SDR"/>
</dbReference>
<proteinExistence type="inferred from homology"/>
<dbReference type="EMBL" id="ML119117">
    <property type="protein sequence ID" value="RPB14515.1"/>
    <property type="molecule type" value="Genomic_DNA"/>
</dbReference>
<keyword evidence="3" id="KW-0560">Oxidoreductase</keyword>
<sequence>MSIALKNKNVLVTGGSRGLGAATVERFAAEGCNVAINYLSASARAEALAEKVRATWGVTAVVIQGDVATDAGCVAIVEEAVRALGGLDVVVSNAGWTKIGAFSDLYALEEADWDKCWNVNAKANLHLLRAAAPTFNANPDGGSMLITSSIAATNASGSSIAYSVSKAAGLHLMRCLAASQGPKIRVNAIQPGLLLTEWGQQFPEEKIKAMKEKAALKTCPTVEECADMFVLMAKSTSLTGSSVKIDAGLFV</sequence>
<dbReference type="STRING" id="1392247.A0A3N4L940"/>
<dbReference type="PANTHER" id="PTHR43618">
    <property type="entry name" value="7-ALPHA-HYDROXYSTEROID DEHYDROGENASE"/>
    <property type="match status" value="1"/>
</dbReference>
<evidence type="ECO:0000313" key="5">
    <source>
        <dbReference type="Proteomes" id="UP000277580"/>
    </source>
</evidence>
<dbReference type="PRINTS" id="PR00081">
    <property type="entry name" value="GDHRDH"/>
</dbReference>
<reference evidence="4 5" key="1">
    <citation type="journal article" date="2018" name="Nat. Ecol. Evol.">
        <title>Pezizomycetes genomes reveal the molecular basis of ectomycorrhizal truffle lifestyle.</title>
        <authorList>
            <person name="Murat C."/>
            <person name="Payen T."/>
            <person name="Noel B."/>
            <person name="Kuo A."/>
            <person name="Morin E."/>
            <person name="Chen J."/>
            <person name="Kohler A."/>
            <person name="Krizsan K."/>
            <person name="Balestrini R."/>
            <person name="Da Silva C."/>
            <person name="Montanini B."/>
            <person name="Hainaut M."/>
            <person name="Levati E."/>
            <person name="Barry K.W."/>
            <person name="Belfiori B."/>
            <person name="Cichocki N."/>
            <person name="Clum A."/>
            <person name="Dockter R.B."/>
            <person name="Fauchery L."/>
            <person name="Guy J."/>
            <person name="Iotti M."/>
            <person name="Le Tacon F."/>
            <person name="Lindquist E.A."/>
            <person name="Lipzen A."/>
            <person name="Malagnac F."/>
            <person name="Mello A."/>
            <person name="Molinier V."/>
            <person name="Miyauchi S."/>
            <person name="Poulain J."/>
            <person name="Riccioni C."/>
            <person name="Rubini A."/>
            <person name="Sitrit Y."/>
            <person name="Splivallo R."/>
            <person name="Traeger S."/>
            <person name="Wang M."/>
            <person name="Zifcakova L."/>
            <person name="Wipf D."/>
            <person name="Zambonelli A."/>
            <person name="Paolocci F."/>
            <person name="Nowrousian M."/>
            <person name="Ottonello S."/>
            <person name="Baldrian P."/>
            <person name="Spatafora J.W."/>
            <person name="Henrissat B."/>
            <person name="Nagy L.G."/>
            <person name="Aury J.M."/>
            <person name="Wincker P."/>
            <person name="Grigoriev I.V."/>
            <person name="Bonfante P."/>
            <person name="Martin F.M."/>
        </authorList>
    </citation>
    <scope>NUCLEOTIDE SEQUENCE [LARGE SCALE GENOMIC DNA]</scope>
    <source>
        <strain evidence="4 5">CCBAS932</strain>
    </source>
</reference>
<dbReference type="PANTHER" id="PTHR43618:SF2">
    <property type="entry name" value="CHAIN DEHYDROGENASE, PUTATIVE (AFU_ORTHOLOGUE AFUA_6G06930)-RELATED"/>
    <property type="match status" value="1"/>
</dbReference>
<organism evidence="4 5">
    <name type="scientific">Morchella conica CCBAS932</name>
    <dbReference type="NCBI Taxonomy" id="1392247"/>
    <lineage>
        <taxon>Eukaryota</taxon>
        <taxon>Fungi</taxon>
        <taxon>Dikarya</taxon>
        <taxon>Ascomycota</taxon>
        <taxon>Pezizomycotina</taxon>
        <taxon>Pezizomycetes</taxon>
        <taxon>Pezizales</taxon>
        <taxon>Morchellaceae</taxon>
        <taxon>Morchella</taxon>
    </lineage>
</organism>
<evidence type="ECO:0000313" key="4">
    <source>
        <dbReference type="EMBL" id="RPB14515.1"/>
    </source>
</evidence>
<dbReference type="InterPro" id="IPR020904">
    <property type="entry name" value="Sc_DH/Rdtase_CS"/>
</dbReference>
<keyword evidence="2" id="KW-0521">NADP</keyword>
<dbReference type="GO" id="GO:0016491">
    <property type="term" value="F:oxidoreductase activity"/>
    <property type="evidence" value="ECO:0007669"/>
    <property type="project" value="UniProtKB-KW"/>
</dbReference>
<evidence type="ECO:0000256" key="3">
    <source>
        <dbReference type="ARBA" id="ARBA00023002"/>
    </source>
</evidence>
<comment type="similarity">
    <text evidence="1">Belongs to the short-chain dehydrogenases/reductases (SDR) family.</text>
</comment>
<dbReference type="OrthoDB" id="37659at2759"/>
<evidence type="ECO:0000256" key="2">
    <source>
        <dbReference type="ARBA" id="ARBA00022857"/>
    </source>
</evidence>
<dbReference type="CDD" id="cd05233">
    <property type="entry name" value="SDR_c"/>
    <property type="match status" value="1"/>
</dbReference>
<gene>
    <name evidence="4" type="ORF">P167DRAFT_533939</name>
</gene>
<dbReference type="InterPro" id="IPR002347">
    <property type="entry name" value="SDR_fam"/>
</dbReference>
<dbReference type="Gene3D" id="3.40.50.720">
    <property type="entry name" value="NAD(P)-binding Rossmann-like Domain"/>
    <property type="match status" value="1"/>
</dbReference>
<accession>A0A3N4L940</accession>
<dbReference type="FunFam" id="3.40.50.720:FF:000084">
    <property type="entry name" value="Short-chain dehydrogenase reductase"/>
    <property type="match status" value="1"/>
</dbReference>
<evidence type="ECO:0000256" key="1">
    <source>
        <dbReference type="ARBA" id="ARBA00006484"/>
    </source>
</evidence>
<dbReference type="InterPro" id="IPR036291">
    <property type="entry name" value="NAD(P)-bd_dom_sf"/>
</dbReference>
<dbReference type="PROSITE" id="PS00061">
    <property type="entry name" value="ADH_SHORT"/>
    <property type="match status" value="1"/>
</dbReference>
<dbReference type="AlphaFoldDB" id="A0A3N4L940"/>
<dbReference type="Pfam" id="PF13561">
    <property type="entry name" value="adh_short_C2"/>
    <property type="match status" value="1"/>
</dbReference>
<name>A0A3N4L940_9PEZI</name>